<keyword evidence="1" id="KW-0240">DNA-directed RNA polymerase</keyword>
<evidence type="ECO:0000313" key="9">
    <source>
        <dbReference type="EMBL" id="EBW4470599.1"/>
    </source>
</evidence>
<keyword evidence="2" id="KW-0639">Primosome</keyword>
<evidence type="ECO:0000313" key="10">
    <source>
        <dbReference type="EMBL" id="HAE6194688.1"/>
    </source>
</evidence>
<organism evidence="9">
    <name type="scientific">Salmonella enterica subsp. enterica serovar Lattenkamp</name>
    <dbReference type="NCBI Taxonomy" id="2564671"/>
    <lineage>
        <taxon>Bacteria</taxon>
        <taxon>Pseudomonadati</taxon>
        <taxon>Pseudomonadota</taxon>
        <taxon>Gammaproteobacteria</taxon>
        <taxon>Enterobacterales</taxon>
        <taxon>Enterobacteriaceae</taxon>
        <taxon>Salmonella</taxon>
    </lineage>
</organism>
<evidence type="ECO:0000256" key="3">
    <source>
        <dbReference type="ARBA" id="ARBA00022679"/>
    </source>
</evidence>
<protein>
    <submittedName>
        <fullName evidence="9">Alkaline-shock protein</fullName>
    </submittedName>
    <submittedName>
        <fullName evidence="10">DUF927 domain-containing protein</fullName>
    </submittedName>
</protein>
<feature type="domain" description="DNA primase/helicase Gp4 N-terminal Bacteriophage T7-like" evidence="8">
    <location>
        <begin position="32"/>
        <end position="68"/>
    </location>
</feature>
<feature type="region of interest" description="Disordered" evidence="7">
    <location>
        <begin position="822"/>
        <end position="844"/>
    </location>
</feature>
<dbReference type="GO" id="GO:1990077">
    <property type="term" value="C:primosome complex"/>
    <property type="evidence" value="ECO:0007669"/>
    <property type="project" value="UniProtKB-KW"/>
</dbReference>
<reference evidence="10" key="1">
    <citation type="journal article" date="2018" name="Genome Biol.">
        <title>SKESA: strategic k-mer extension for scrupulous assemblies.</title>
        <authorList>
            <person name="Souvorov A."/>
            <person name="Agarwala R."/>
            <person name="Lipman D.J."/>
        </authorList>
    </citation>
    <scope>NUCLEOTIDE SEQUENCE</scope>
    <source>
        <strain evidence="10">10-8458</strain>
    </source>
</reference>
<dbReference type="EMBL" id="DAASNA010000007">
    <property type="protein sequence ID" value="HAE6194688.1"/>
    <property type="molecule type" value="Genomic_DNA"/>
</dbReference>
<dbReference type="CDD" id="cd01029">
    <property type="entry name" value="TOPRIM_primases"/>
    <property type="match status" value="1"/>
</dbReference>
<sequence length="910" mass="98913">MQGNKVSQTAGRAEGQWGNILEHLGITVPAGGLHGPCPVCGGKDRFRFDNKNGRGTWICNQCGHGDGLDLVKLVLNLDTGPAADRVAELLPALPPPAAMQPARKEAGDEGRPHDYWQRLFARTQPGESSYLTARGLTGFERSLTIQEMKTAGGVFPAGSLLLPITDTEGKMTGAQLIGPDRVKGLCAGTRKKGRFIAVGPFPEETPGRIIISEGYATALSASLLSEGWSIAALDKGNLKDVAEHIRQKWPDVQIVIAGDNDFSDGKPNQGKESAIKAALAVKGWMTIPPGRIKADWDDYRREFGLQRARDAFAEELLNPADTETRLPHGFRLTKDYLWFDRPLSDGSESGQTRQVKICSPLKVTAITSDGEGGKFGRLLEWEDSSGLRHEWAMPMTVLAGSGQELREVLLDNGIHFISVNGAARGYLMEYISNCRPVRRVTCVEKTGWFSGAYVLQDEVIGSDAGSVILQSAMSSKNDFRVSGTAAEWAQHVGRYCVGNSRLVFCVSLALAAPLLNLIGVGGGGYHLKGESTDGKTTTMKVAASVCGGPDFWKTWRATGNALEGIALRRNDAALMLDEISEVDGREASRIAYMLGNGQGKARGRVDGSVRDPVTWTLLYLSTGEISIAEHAAEAGEKRTGAGVGVRMVQIPSDTGKHGAFENLHGMEGGKAFAEYLEQTCKQYHGAPFREWLRWLAANLTETANRARAMKKEYERTLLPKDSGKQVGRIVDRFALLAVAGELASEAGITGWQPGEAYNAARSCLAAWLNDRGHAANQEEADALEKVRRFITANQYTRFADWYDEKNRPSNMVGFRRVEKGGNGIGMSKKENSDDTVKDGDATKEPETTFYILPSGWKEICGTSDSAKTARLCDEAGWLVKDVDRLRLQRTVRLPEIGAKKVYVFNGDVIG</sequence>
<evidence type="ECO:0000256" key="6">
    <source>
        <dbReference type="ARBA" id="ARBA00023163"/>
    </source>
</evidence>
<gene>
    <name evidence="9" type="ORF">DPK62_18945</name>
    <name evidence="10" type="ORF">G4I95_001869</name>
</gene>
<dbReference type="SUPFAM" id="SSF57783">
    <property type="entry name" value="Zinc beta-ribbon"/>
    <property type="match status" value="1"/>
</dbReference>
<comment type="caution">
    <text evidence="9">The sequence shown here is derived from an EMBL/GenBank/DDBJ whole genome shotgun (WGS) entry which is preliminary data.</text>
</comment>
<dbReference type="GO" id="GO:0016779">
    <property type="term" value="F:nucleotidyltransferase activity"/>
    <property type="evidence" value="ECO:0007669"/>
    <property type="project" value="UniProtKB-KW"/>
</dbReference>
<evidence type="ECO:0000256" key="7">
    <source>
        <dbReference type="SAM" id="MobiDB-lite"/>
    </source>
</evidence>
<dbReference type="GO" id="GO:0006269">
    <property type="term" value="P:DNA replication, synthesis of primer"/>
    <property type="evidence" value="ECO:0007669"/>
    <property type="project" value="UniProtKB-KW"/>
</dbReference>
<dbReference type="EMBL" id="AAHIJD010000039">
    <property type="protein sequence ID" value="EBW4470599.1"/>
    <property type="molecule type" value="Genomic_DNA"/>
</dbReference>
<dbReference type="GO" id="GO:0003677">
    <property type="term" value="F:DNA binding"/>
    <property type="evidence" value="ECO:0007669"/>
    <property type="project" value="InterPro"/>
</dbReference>
<dbReference type="Pfam" id="PF06048">
    <property type="entry name" value="DUF927"/>
    <property type="match status" value="1"/>
</dbReference>
<evidence type="ECO:0000256" key="1">
    <source>
        <dbReference type="ARBA" id="ARBA00022478"/>
    </source>
</evidence>
<keyword evidence="3" id="KW-0808">Transferase</keyword>
<dbReference type="GO" id="GO:0000428">
    <property type="term" value="C:DNA-directed RNA polymerase complex"/>
    <property type="evidence" value="ECO:0007669"/>
    <property type="project" value="UniProtKB-KW"/>
</dbReference>
<evidence type="ECO:0000256" key="5">
    <source>
        <dbReference type="ARBA" id="ARBA00022705"/>
    </source>
</evidence>
<evidence type="ECO:0000256" key="2">
    <source>
        <dbReference type="ARBA" id="ARBA00022515"/>
    </source>
</evidence>
<dbReference type="AlphaFoldDB" id="A0A5W2M0K6"/>
<reference evidence="9" key="2">
    <citation type="submission" date="2018-06" db="EMBL/GenBank/DDBJ databases">
        <authorList>
            <person name="Ashton P.M."/>
            <person name="Dallman T."/>
            <person name="Nair S."/>
            <person name="De Pinna E."/>
            <person name="Peters T."/>
            <person name="Grant K."/>
        </authorList>
    </citation>
    <scope>NUCLEOTIDE SEQUENCE [LARGE SCALE GENOMIC DNA]</scope>
    <source>
        <strain evidence="9">149361</strain>
    </source>
</reference>
<reference evidence="10" key="3">
    <citation type="submission" date="2018-07" db="EMBL/GenBank/DDBJ databases">
        <authorList>
            <consortium name="NCBI Pathogen Detection Project"/>
        </authorList>
    </citation>
    <scope>NUCLEOTIDE SEQUENCE</scope>
    <source>
        <strain evidence="10">10-8458</strain>
    </source>
</reference>
<dbReference type="Proteomes" id="UP000839639">
    <property type="component" value="Unassembled WGS sequence"/>
</dbReference>
<accession>A0A5W2M0K6</accession>
<proteinExistence type="predicted"/>
<dbReference type="InterPro" id="IPR013237">
    <property type="entry name" value="Phage_T7_Gp4_N"/>
</dbReference>
<name>A0A5W2M0K6_SALET</name>
<keyword evidence="5" id="KW-0235">DNA replication</keyword>
<keyword evidence="6" id="KW-0804">Transcription</keyword>
<dbReference type="SMART" id="SM00778">
    <property type="entry name" value="Prim_Zn_Ribbon"/>
    <property type="match status" value="1"/>
</dbReference>
<dbReference type="InterPro" id="IPR006171">
    <property type="entry name" value="TOPRIM_dom"/>
</dbReference>
<feature type="compositionally biased region" description="Basic and acidic residues" evidence="7">
    <location>
        <begin position="827"/>
        <end position="844"/>
    </location>
</feature>
<dbReference type="Pfam" id="PF13362">
    <property type="entry name" value="Toprim_3"/>
    <property type="match status" value="1"/>
</dbReference>
<dbReference type="Gene3D" id="3.90.580.10">
    <property type="entry name" value="Zinc finger, CHC2-type domain"/>
    <property type="match status" value="1"/>
</dbReference>
<keyword evidence="4" id="KW-0548">Nucleotidyltransferase</keyword>
<dbReference type="GO" id="GO:0008270">
    <property type="term" value="F:zinc ion binding"/>
    <property type="evidence" value="ECO:0007669"/>
    <property type="project" value="InterPro"/>
</dbReference>
<dbReference type="GO" id="GO:0004386">
    <property type="term" value="F:helicase activity"/>
    <property type="evidence" value="ECO:0007669"/>
    <property type="project" value="InterPro"/>
</dbReference>
<evidence type="ECO:0000256" key="4">
    <source>
        <dbReference type="ARBA" id="ARBA00022695"/>
    </source>
</evidence>
<dbReference type="InterPro" id="IPR036977">
    <property type="entry name" value="DNA_primase_Znf_CHC2"/>
</dbReference>
<dbReference type="Pfam" id="PF08273">
    <property type="entry name" value="Zn_Ribbon_Prim"/>
    <property type="match status" value="1"/>
</dbReference>
<evidence type="ECO:0000259" key="8">
    <source>
        <dbReference type="SMART" id="SM00778"/>
    </source>
</evidence>
<dbReference type="InterPro" id="IPR034154">
    <property type="entry name" value="TOPRIM_DnaG/twinkle"/>
</dbReference>
<dbReference type="InterPro" id="IPR009270">
    <property type="entry name" value="DUF927"/>
</dbReference>